<name>A0A3G9JUJ8_9FIRM</name>
<organism evidence="1 2">
    <name type="scientific">Intestinibaculum porci</name>
    <dbReference type="NCBI Taxonomy" id="2487118"/>
    <lineage>
        <taxon>Bacteria</taxon>
        <taxon>Bacillati</taxon>
        <taxon>Bacillota</taxon>
        <taxon>Erysipelotrichia</taxon>
        <taxon>Erysipelotrichales</taxon>
        <taxon>Erysipelotrichaceae</taxon>
        <taxon>Intestinibaculum</taxon>
    </lineage>
</organism>
<dbReference type="GO" id="GO:0000287">
    <property type="term" value="F:magnesium ion binding"/>
    <property type="evidence" value="ECO:0007669"/>
    <property type="project" value="TreeGrafter"/>
</dbReference>
<protein>
    <submittedName>
        <fullName evidence="1">Hydrolase</fullName>
    </submittedName>
</protein>
<dbReference type="PANTHER" id="PTHR10000:SF25">
    <property type="entry name" value="PHOSPHATASE YKRA-RELATED"/>
    <property type="match status" value="1"/>
</dbReference>
<accession>A0A3G9JUJ8</accession>
<dbReference type="Gene3D" id="3.30.1240.10">
    <property type="match status" value="1"/>
</dbReference>
<dbReference type="InParanoid" id="A0A3G9JUJ8"/>
<dbReference type="Gene3D" id="3.40.50.1000">
    <property type="entry name" value="HAD superfamily/HAD-like"/>
    <property type="match status" value="1"/>
</dbReference>
<dbReference type="SFLD" id="SFLDS00003">
    <property type="entry name" value="Haloacid_Dehalogenase"/>
    <property type="match status" value="1"/>
</dbReference>
<dbReference type="InterPro" id="IPR036412">
    <property type="entry name" value="HAD-like_sf"/>
</dbReference>
<dbReference type="AlphaFoldDB" id="A0A3G9JUJ8"/>
<dbReference type="PANTHER" id="PTHR10000">
    <property type="entry name" value="PHOSPHOSERINE PHOSPHATASE"/>
    <property type="match status" value="1"/>
</dbReference>
<dbReference type="InterPro" id="IPR006379">
    <property type="entry name" value="HAD-SF_hydro_IIB"/>
</dbReference>
<gene>
    <name evidence="1" type="ORF">SG0102_16930</name>
</gene>
<dbReference type="SFLD" id="SFLDG01140">
    <property type="entry name" value="C2.B:_Phosphomannomutase_and_P"/>
    <property type="match status" value="1"/>
</dbReference>
<reference evidence="1 2" key="1">
    <citation type="submission" date="2018-11" db="EMBL/GenBank/DDBJ databases">
        <title>Novel Erysipelotrichaceae bacterium isolated from small intestine of a swine.</title>
        <authorList>
            <person name="Kim J.S."/>
            <person name="Choe H."/>
            <person name="Lee Y.R."/>
            <person name="Kim K.M."/>
            <person name="Park D.S."/>
        </authorList>
    </citation>
    <scope>NUCLEOTIDE SEQUENCE [LARGE SCALE GENOMIC DNA]</scope>
    <source>
        <strain evidence="1 2">SG0102</strain>
    </source>
</reference>
<evidence type="ECO:0000313" key="2">
    <source>
        <dbReference type="Proteomes" id="UP000268059"/>
    </source>
</evidence>
<dbReference type="GO" id="GO:0016791">
    <property type="term" value="F:phosphatase activity"/>
    <property type="evidence" value="ECO:0007669"/>
    <property type="project" value="UniProtKB-ARBA"/>
</dbReference>
<dbReference type="NCBIfam" id="TIGR01484">
    <property type="entry name" value="HAD-SF-IIB"/>
    <property type="match status" value="1"/>
</dbReference>
<dbReference type="Proteomes" id="UP000268059">
    <property type="component" value="Chromosome"/>
</dbReference>
<dbReference type="SUPFAM" id="SSF56784">
    <property type="entry name" value="HAD-like"/>
    <property type="match status" value="1"/>
</dbReference>
<dbReference type="NCBIfam" id="TIGR00099">
    <property type="entry name" value="Cof-subfamily"/>
    <property type="match status" value="1"/>
</dbReference>
<dbReference type="InterPro" id="IPR000150">
    <property type="entry name" value="Cof"/>
</dbReference>
<keyword evidence="1" id="KW-0378">Hydrolase</keyword>
<sequence>MLKAIFFDIDGTLYSHRTNRVPESCQKAFALLHKKKILTIACTGRHVLELEELKIHDYLDFDAYITLNGQYCYNDQGLIYDLPIDPQDVDLVIQDAAKKHYPVIFVERDKMYINMRNDYVKKVQDDIHSSIPPLGKLSNENKIYQMIPYLPSSKDYIDLPHCAKNIWHPGAFDLIPKQGGKDQGIKEVLKYYHISTDEIMAFGDAANDISMLEYANIGIAMGNASDEVKKHADFVTTDIDDDGIYNALKYFQIID</sequence>
<evidence type="ECO:0000313" key="1">
    <source>
        <dbReference type="EMBL" id="BBH26759.1"/>
    </source>
</evidence>
<dbReference type="InterPro" id="IPR023214">
    <property type="entry name" value="HAD_sf"/>
</dbReference>
<proteinExistence type="predicted"/>
<dbReference type="PROSITE" id="PS01229">
    <property type="entry name" value="COF_2"/>
    <property type="match status" value="1"/>
</dbReference>
<dbReference type="FunCoup" id="A0A3G9JUJ8">
    <property type="interactions" value="2"/>
</dbReference>
<keyword evidence="2" id="KW-1185">Reference proteome</keyword>
<dbReference type="EMBL" id="AP019309">
    <property type="protein sequence ID" value="BBH26759.1"/>
    <property type="molecule type" value="Genomic_DNA"/>
</dbReference>
<dbReference type="KEGG" id="ebm:SG0102_16930"/>
<dbReference type="GO" id="GO:0005829">
    <property type="term" value="C:cytosol"/>
    <property type="evidence" value="ECO:0007669"/>
    <property type="project" value="TreeGrafter"/>
</dbReference>
<dbReference type="OrthoDB" id="1654797at2"/>
<dbReference type="PROSITE" id="PS01228">
    <property type="entry name" value="COF_1"/>
    <property type="match status" value="1"/>
</dbReference>
<dbReference type="Pfam" id="PF08282">
    <property type="entry name" value="Hydrolase_3"/>
    <property type="match status" value="1"/>
</dbReference>
<dbReference type="RefSeq" id="WP_125119586.1">
    <property type="nucleotide sequence ID" value="NZ_AP019309.1"/>
</dbReference>